<dbReference type="InterPro" id="IPR012334">
    <property type="entry name" value="Pectin_lyas_fold"/>
</dbReference>
<dbReference type="Gene3D" id="2.120.10.30">
    <property type="entry name" value="TolB, C-terminal domain"/>
    <property type="match status" value="1"/>
</dbReference>
<feature type="signal peptide" evidence="1">
    <location>
        <begin position="1"/>
        <end position="23"/>
    </location>
</feature>
<dbReference type="PANTHER" id="PTHR35580:SF1">
    <property type="entry name" value="PHYTASE-LIKE DOMAIN-CONTAINING PROTEIN"/>
    <property type="match status" value="1"/>
</dbReference>
<protein>
    <recommendedName>
        <fullName evidence="4">Right handed beta helix domain-containing protein</fullName>
    </recommendedName>
</protein>
<dbReference type="PANTHER" id="PTHR35580">
    <property type="entry name" value="CELL SURFACE GLYCOPROTEIN (S-LAYER PROTEIN)-LIKE PROTEIN"/>
    <property type="match status" value="1"/>
</dbReference>
<dbReference type="RefSeq" id="WP_120645908.1">
    <property type="nucleotide sequence ID" value="NZ_RAWB01000304.1"/>
</dbReference>
<dbReference type="Gene3D" id="2.160.20.10">
    <property type="entry name" value="Single-stranded right-handed beta-helix, Pectin lyase-like"/>
    <property type="match status" value="2"/>
</dbReference>
<dbReference type="InterPro" id="IPR006626">
    <property type="entry name" value="PbH1"/>
</dbReference>
<accession>A0A3A8PD46</accession>
<dbReference type="InterPro" id="IPR011050">
    <property type="entry name" value="Pectin_lyase_fold/virulence"/>
</dbReference>
<comment type="caution">
    <text evidence="2">The sequence shown here is derived from an EMBL/GenBank/DDBJ whole genome shotgun (WGS) entry which is preliminary data.</text>
</comment>
<dbReference type="EMBL" id="RAWB01000304">
    <property type="protein sequence ID" value="RKH54337.1"/>
    <property type="molecule type" value="Genomic_DNA"/>
</dbReference>
<sequence>MKRHIVASSLFSATLLLATPSQANLERDIVAGSEAFTLPHAGYVPAPGNLRYVDSSFTGTSDGSLANPWKSLQAAINALQPGQAAYVRGVFVENLSWSAAQNGTSALPITLMEWPGHQATVRNPGSGPLLDVTKSHWIIDGFELDGNRVFSNVVRFKGAGSHDSILRNSHVVNARGGAAVFIGDSAHHIQVHRTTVQWTYHWSALRPETSCNTHADCAAQEPSTPVGLVCVDGFHCATREDGHAISIYPDSHHVLLTENTLNDNSGDGVQCVGPVYVEPAGTGTVRPHDILMIDNTIANTSSSDGNTENAVDIKDCDRVTIRGGHVSHFRATRNATGNASKGEAIVAHFNAQGILIEGVDIADTCRGINLGRFDSNEQLANVVIRRNIIRDPTLTTARCPSNAVWMTRVTGVDLYHNTFDGWENAFVSVGEEMTGVNVTNVDVWNNIFKGGAGYYLGASQNGVSQFESGYNLFAQGASKMLRCNFTLVDMAAWSNCLGIPGLALESQSQWGDPLFSSLARETQPGSPARDMALNDTQTVDYCGNGPDVGAKESCATGTQQPSDVPPSPQWGLQRGTTGDEAFEAVTTNAQRDVFYAGWTTGAFNYTPMGGWDAIIGRYTSTGTMGWSRLLGESGHEKALGITVDTANNVYAAGFTTSNLGGLQLGNGDAFVVKYDVSGVKQWVVQPGTAEGDSFSDIASDGTSVYAGGTTRGSFPGQPHHAVAGGDHLLMKLDANGNTLWTRVWGTEEDESVQGVAVGAGGVYVLGHVYNRYVSVAKFTTGGDKVWEHVFPARMARGSDIAVDATGNAYVAGFFQPSSEAYTPLVIKLNSEGVEQWTRTTFSTYFASLFGIRTDSAGNVIVAGQSSGAMAVYKLTPSGDLLWEGGHPSTASTYGLGVAVDNADDILLVGETRGNVFSTNQGERDAFILKYPN</sequence>
<proteinExistence type="predicted"/>
<dbReference type="InterPro" id="IPR011042">
    <property type="entry name" value="6-blade_b-propeller_TolB-like"/>
</dbReference>
<organism evidence="2 3">
    <name type="scientific">Corallococcus llansteffanensis</name>
    <dbReference type="NCBI Taxonomy" id="2316731"/>
    <lineage>
        <taxon>Bacteria</taxon>
        <taxon>Pseudomonadati</taxon>
        <taxon>Myxococcota</taxon>
        <taxon>Myxococcia</taxon>
        <taxon>Myxococcales</taxon>
        <taxon>Cystobacterineae</taxon>
        <taxon>Myxococcaceae</taxon>
        <taxon>Corallococcus</taxon>
    </lineage>
</organism>
<reference evidence="3" key="1">
    <citation type="submission" date="2018-09" db="EMBL/GenBank/DDBJ databases">
        <authorList>
            <person name="Livingstone P.G."/>
            <person name="Whitworth D.E."/>
        </authorList>
    </citation>
    <scope>NUCLEOTIDE SEQUENCE [LARGE SCALE GENOMIC DNA]</scope>
    <source>
        <strain evidence="3">CA051B</strain>
    </source>
</reference>
<dbReference type="SUPFAM" id="SSF51126">
    <property type="entry name" value="Pectin lyase-like"/>
    <property type="match status" value="1"/>
</dbReference>
<dbReference type="InterPro" id="IPR052918">
    <property type="entry name" value="Motility_Chemotaxis_Reg"/>
</dbReference>
<name>A0A3A8PD46_9BACT</name>
<keyword evidence="3" id="KW-1185">Reference proteome</keyword>
<feature type="chain" id="PRO_5017307483" description="Right handed beta helix domain-containing protein" evidence="1">
    <location>
        <begin position="24"/>
        <end position="932"/>
    </location>
</feature>
<evidence type="ECO:0000256" key="1">
    <source>
        <dbReference type="SAM" id="SignalP"/>
    </source>
</evidence>
<gene>
    <name evidence="2" type="ORF">D7V93_25695</name>
</gene>
<dbReference type="AlphaFoldDB" id="A0A3A8PD46"/>
<dbReference type="SUPFAM" id="SSF101898">
    <property type="entry name" value="NHL repeat"/>
    <property type="match status" value="1"/>
</dbReference>
<dbReference type="SMART" id="SM00710">
    <property type="entry name" value="PbH1"/>
    <property type="match status" value="8"/>
</dbReference>
<evidence type="ECO:0000313" key="3">
    <source>
        <dbReference type="Proteomes" id="UP000272888"/>
    </source>
</evidence>
<evidence type="ECO:0008006" key="4">
    <source>
        <dbReference type="Google" id="ProtNLM"/>
    </source>
</evidence>
<evidence type="ECO:0000313" key="2">
    <source>
        <dbReference type="EMBL" id="RKH54337.1"/>
    </source>
</evidence>
<keyword evidence="1" id="KW-0732">Signal</keyword>
<dbReference type="Proteomes" id="UP000272888">
    <property type="component" value="Unassembled WGS sequence"/>
</dbReference>